<dbReference type="PANTHER" id="PTHR32212">
    <property type="entry name" value="CYCLIN-LIKE F-BOX"/>
    <property type="match status" value="1"/>
</dbReference>
<dbReference type="AlphaFoldDB" id="A0A1J3JNP8"/>
<sequence>MKIFHFDSCPIVVSVKTMKRCKSCGRSLRNEDMISQLPEALLLQILSLLPTEKVVATSVLSKRWRTLWKVVPKLKFRFYGLTDLQTFSDNVARILLSHQAPVLQSLHLVVIFDQGTSMDLGVLLGIAFGLHVRELILEVYCEEGLFTFPRSLYSCEKLETLQLVTSCGEILLDVPSPVCLKSLRTLHLHQVGYKDDESVC</sequence>
<reference evidence="2" key="1">
    <citation type="submission" date="2016-07" db="EMBL/GenBank/DDBJ databases">
        <title>De novo transcriptome assembly of four accessions of the metal hyperaccumulator plant Noccaea caerulescens.</title>
        <authorList>
            <person name="Blande D."/>
            <person name="Halimaa P."/>
            <person name="Tervahauta A.I."/>
            <person name="Aarts M.G."/>
            <person name="Karenlampi S.O."/>
        </authorList>
    </citation>
    <scope>NUCLEOTIDE SEQUENCE</scope>
</reference>
<dbReference type="Gene3D" id="1.20.1280.50">
    <property type="match status" value="1"/>
</dbReference>
<dbReference type="SUPFAM" id="SSF81383">
    <property type="entry name" value="F-box domain"/>
    <property type="match status" value="1"/>
</dbReference>
<dbReference type="InterPro" id="IPR036047">
    <property type="entry name" value="F-box-like_dom_sf"/>
</dbReference>
<name>A0A1J3JNP8_NOCCA</name>
<dbReference type="Pfam" id="PF00646">
    <property type="entry name" value="F-box"/>
    <property type="match status" value="1"/>
</dbReference>
<dbReference type="PANTHER" id="PTHR32212:SF433">
    <property type="entry name" value="PROTEIN WITH RNI-LIKE_FBD-LIKE DOMAIN"/>
    <property type="match status" value="1"/>
</dbReference>
<evidence type="ECO:0000259" key="1">
    <source>
        <dbReference type="PROSITE" id="PS50181"/>
    </source>
</evidence>
<proteinExistence type="predicted"/>
<feature type="domain" description="F-box" evidence="1">
    <location>
        <begin position="31"/>
        <end position="79"/>
    </location>
</feature>
<gene>
    <name evidence="2" type="ORF">MP_TR22955_c0_g1_i1_g.66778</name>
</gene>
<organism evidence="2">
    <name type="scientific">Noccaea caerulescens</name>
    <name type="common">Alpine penny-cress</name>
    <name type="synonym">Thlaspi caerulescens</name>
    <dbReference type="NCBI Taxonomy" id="107243"/>
    <lineage>
        <taxon>Eukaryota</taxon>
        <taxon>Viridiplantae</taxon>
        <taxon>Streptophyta</taxon>
        <taxon>Embryophyta</taxon>
        <taxon>Tracheophyta</taxon>
        <taxon>Spermatophyta</taxon>
        <taxon>Magnoliopsida</taxon>
        <taxon>eudicotyledons</taxon>
        <taxon>Gunneridae</taxon>
        <taxon>Pentapetalae</taxon>
        <taxon>rosids</taxon>
        <taxon>malvids</taxon>
        <taxon>Brassicales</taxon>
        <taxon>Brassicaceae</taxon>
        <taxon>Coluteocarpeae</taxon>
        <taxon>Noccaea</taxon>
    </lineage>
</organism>
<dbReference type="EMBL" id="GEVM01011820">
    <property type="protein sequence ID" value="JAU94118.1"/>
    <property type="molecule type" value="Transcribed_RNA"/>
</dbReference>
<dbReference type="PROSITE" id="PS50181">
    <property type="entry name" value="FBOX"/>
    <property type="match status" value="1"/>
</dbReference>
<dbReference type="InterPro" id="IPR001810">
    <property type="entry name" value="F-box_dom"/>
</dbReference>
<accession>A0A1J3JNP8</accession>
<evidence type="ECO:0000313" key="2">
    <source>
        <dbReference type="EMBL" id="JAU94118.1"/>
    </source>
</evidence>
<protein>
    <submittedName>
        <fullName evidence="2">F-box/FBD/LRR-repeat protein</fullName>
    </submittedName>
</protein>